<dbReference type="EMBL" id="DAATGT010000003">
    <property type="protein sequence ID" value="HAE8318648.1"/>
    <property type="molecule type" value="Genomic_DNA"/>
</dbReference>
<protein>
    <submittedName>
        <fullName evidence="2">Uncharacterized protein</fullName>
    </submittedName>
</protein>
<reference evidence="2" key="1">
    <citation type="journal article" date="2018" name="Genome Biol.">
        <title>SKESA: strategic k-mer extension for scrupulous assemblies.</title>
        <authorList>
            <person name="Souvorov A."/>
            <person name="Agarwala R."/>
            <person name="Lipman D.J."/>
        </authorList>
    </citation>
    <scope>NUCLEOTIDE SEQUENCE</scope>
    <source>
        <strain evidence="2">IP 2/88</strain>
        <strain evidence="1">IP 33 K</strain>
    </source>
</reference>
<evidence type="ECO:0000313" key="2">
    <source>
        <dbReference type="EMBL" id="HAE8318648.1"/>
    </source>
</evidence>
<organism evidence="2">
    <name type="scientific">Salmonella enterica subsp. enterica serovar Paratyphi C</name>
    <dbReference type="NCBI Taxonomy" id="57046"/>
    <lineage>
        <taxon>Bacteria</taxon>
        <taxon>Pseudomonadati</taxon>
        <taxon>Pseudomonadota</taxon>
        <taxon>Gammaproteobacteria</taxon>
        <taxon>Enterobacterales</taxon>
        <taxon>Enterobacteriaceae</taxon>
        <taxon>Salmonella</taxon>
    </lineage>
</organism>
<gene>
    <name evidence="2" type="ORF">GNB42_001221</name>
    <name evidence="1" type="ORF">GNB54_000211</name>
</gene>
<accession>A0A737JUR0</accession>
<reference evidence="2" key="2">
    <citation type="submission" date="2018-07" db="EMBL/GenBank/DDBJ databases">
        <authorList>
            <consortium name="NCBI Pathogen Detection Project"/>
        </authorList>
    </citation>
    <scope>NUCLEOTIDE SEQUENCE</scope>
    <source>
        <strain evidence="2">IP 2/88</strain>
        <strain evidence="1">IP 33 K</strain>
    </source>
</reference>
<dbReference type="AlphaFoldDB" id="A0A737JUR0"/>
<dbReference type="EMBL" id="DAAHMM010000001">
    <property type="protein sequence ID" value="HAB6611345.1"/>
    <property type="molecule type" value="Genomic_DNA"/>
</dbReference>
<name>A0A737JUR0_SALET</name>
<comment type="caution">
    <text evidence="2">The sequence shown here is derived from an EMBL/GenBank/DDBJ whole genome shotgun (WGS) entry which is preliminary data.</text>
</comment>
<proteinExistence type="predicted"/>
<sequence length="100" mass="11377">MKDLINKLNQSSNRIHAALAGEYVRRFSHVPGEQLQRFENVAYRLMKKYPDSVYGELWLNAEGELVARSFEVCKNGELGLVGYEENSMGDMEPVFSGVTF</sequence>
<evidence type="ECO:0000313" key="1">
    <source>
        <dbReference type="EMBL" id="HAB6611345.1"/>
    </source>
</evidence>